<dbReference type="RefSeq" id="WP_310926499.1">
    <property type="nucleotide sequence ID" value="NZ_JAMQOQ010000001.1"/>
</dbReference>
<dbReference type="PANTHER" id="PTHR43877">
    <property type="entry name" value="AMINOALKYLPHOSPHONATE N-ACETYLTRANSFERASE-RELATED-RELATED"/>
    <property type="match status" value="1"/>
</dbReference>
<keyword evidence="2" id="KW-0012">Acyltransferase</keyword>
<dbReference type="PANTHER" id="PTHR43877:SF1">
    <property type="entry name" value="ACETYLTRANSFERASE"/>
    <property type="match status" value="1"/>
</dbReference>
<dbReference type="PROSITE" id="PS51186">
    <property type="entry name" value="GNAT"/>
    <property type="match status" value="1"/>
</dbReference>
<dbReference type="Gene3D" id="3.40.630.30">
    <property type="match status" value="1"/>
</dbReference>
<dbReference type="InterPro" id="IPR050832">
    <property type="entry name" value="Bact_Acetyltransf"/>
</dbReference>
<dbReference type="SUPFAM" id="SSF55729">
    <property type="entry name" value="Acyl-CoA N-acyltransferases (Nat)"/>
    <property type="match status" value="1"/>
</dbReference>
<sequence length="183" mass="20770">MHLRRLPAEEPAVRRYVEKLWLPYHRELSRTVADHGLAGDVDVVEEETPFRLDRLASEDYRTWVAVDESETMGTEREEGEGASVLTDPESALTGFVSADVERSPSVFDRPDRLVVGDIYVRSAFRGTGLAHRLVRRAARYAEEAECGELALDVDADNERARSFYDSLGFETRRHRMVVSADEL</sequence>
<dbReference type="InterPro" id="IPR016181">
    <property type="entry name" value="Acyl_CoA_acyltransferase"/>
</dbReference>
<dbReference type="InterPro" id="IPR000182">
    <property type="entry name" value="GNAT_dom"/>
</dbReference>
<keyword evidence="1" id="KW-0808">Transferase</keyword>
<evidence type="ECO:0000256" key="1">
    <source>
        <dbReference type="ARBA" id="ARBA00022679"/>
    </source>
</evidence>
<evidence type="ECO:0000313" key="4">
    <source>
        <dbReference type="EMBL" id="MDS0292652.1"/>
    </source>
</evidence>
<feature type="domain" description="N-acetyltransferase" evidence="3">
    <location>
        <begin position="42"/>
        <end position="183"/>
    </location>
</feature>
<proteinExistence type="predicted"/>
<reference evidence="4 5" key="1">
    <citation type="submission" date="2022-06" db="EMBL/GenBank/DDBJ databases">
        <title>Halogeometricum sp. a new haloarchaeum isolate from saline soil.</title>
        <authorList>
            <person name="Strakova D."/>
            <person name="Galisteo C."/>
            <person name="Sanchez-Porro C."/>
            <person name="Ventosa A."/>
        </authorList>
    </citation>
    <scope>NUCLEOTIDE SEQUENCE [LARGE SCALE GENOMIC DNA]</scope>
    <source>
        <strain evidence="5">S3BR25-2</strain>
    </source>
</reference>
<name>A0ABU2FVS6_9EURY</name>
<accession>A0ABU2FVS6</accession>
<dbReference type="CDD" id="cd04301">
    <property type="entry name" value="NAT_SF"/>
    <property type="match status" value="1"/>
</dbReference>
<evidence type="ECO:0000259" key="3">
    <source>
        <dbReference type="PROSITE" id="PS51186"/>
    </source>
</evidence>
<evidence type="ECO:0000256" key="2">
    <source>
        <dbReference type="ARBA" id="ARBA00023315"/>
    </source>
</evidence>
<dbReference type="Proteomes" id="UP001254813">
    <property type="component" value="Unassembled WGS sequence"/>
</dbReference>
<evidence type="ECO:0000313" key="5">
    <source>
        <dbReference type="Proteomes" id="UP001254813"/>
    </source>
</evidence>
<comment type="caution">
    <text evidence="4">The sequence shown here is derived from an EMBL/GenBank/DDBJ whole genome shotgun (WGS) entry which is preliminary data.</text>
</comment>
<gene>
    <name evidence="4" type="ORF">NDI79_00550</name>
</gene>
<protein>
    <submittedName>
        <fullName evidence="4">GNAT family N-acetyltransferase</fullName>
    </submittedName>
</protein>
<keyword evidence="5" id="KW-1185">Reference proteome</keyword>
<organism evidence="4 5">
    <name type="scientific">Halogeometricum luteum</name>
    <dbReference type="NCBI Taxonomy" id="2950537"/>
    <lineage>
        <taxon>Archaea</taxon>
        <taxon>Methanobacteriati</taxon>
        <taxon>Methanobacteriota</taxon>
        <taxon>Stenosarchaea group</taxon>
        <taxon>Halobacteria</taxon>
        <taxon>Halobacteriales</taxon>
        <taxon>Haloferacaceae</taxon>
        <taxon>Halogeometricum</taxon>
    </lineage>
</organism>
<dbReference type="EMBL" id="JAMQOQ010000001">
    <property type="protein sequence ID" value="MDS0292652.1"/>
    <property type="molecule type" value="Genomic_DNA"/>
</dbReference>
<dbReference type="Pfam" id="PF00583">
    <property type="entry name" value="Acetyltransf_1"/>
    <property type="match status" value="1"/>
</dbReference>